<comment type="caution">
    <text evidence="1">The sequence shown here is derived from an EMBL/GenBank/DDBJ whole genome shotgun (WGS) entry which is preliminary data.</text>
</comment>
<dbReference type="AlphaFoldDB" id="A0A9J6FJY0"/>
<reference evidence="1 2" key="1">
    <citation type="journal article" date="2020" name="Cell">
        <title>Large-Scale Comparative Analyses of Tick Genomes Elucidate Their Genetic Diversity and Vector Capacities.</title>
        <authorList>
            <consortium name="Tick Genome and Microbiome Consortium (TIGMIC)"/>
            <person name="Jia N."/>
            <person name="Wang J."/>
            <person name="Shi W."/>
            <person name="Du L."/>
            <person name="Sun Y."/>
            <person name="Zhan W."/>
            <person name="Jiang J.F."/>
            <person name="Wang Q."/>
            <person name="Zhang B."/>
            <person name="Ji P."/>
            <person name="Bell-Sakyi L."/>
            <person name="Cui X.M."/>
            <person name="Yuan T.T."/>
            <person name="Jiang B.G."/>
            <person name="Yang W.F."/>
            <person name="Lam T.T."/>
            <person name="Chang Q.C."/>
            <person name="Ding S.J."/>
            <person name="Wang X.J."/>
            <person name="Zhu J.G."/>
            <person name="Ruan X.D."/>
            <person name="Zhao L."/>
            <person name="Wei J.T."/>
            <person name="Ye R.Z."/>
            <person name="Que T.C."/>
            <person name="Du C.H."/>
            <person name="Zhou Y.H."/>
            <person name="Cheng J.X."/>
            <person name="Dai P.F."/>
            <person name="Guo W.B."/>
            <person name="Han X.H."/>
            <person name="Huang E.J."/>
            <person name="Li L.F."/>
            <person name="Wei W."/>
            <person name="Gao Y.C."/>
            <person name="Liu J.Z."/>
            <person name="Shao H.Z."/>
            <person name="Wang X."/>
            <person name="Wang C.C."/>
            <person name="Yang T.C."/>
            <person name="Huo Q.B."/>
            <person name="Li W."/>
            <person name="Chen H.Y."/>
            <person name="Chen S.E."/>
            <person name="Zhou L.G."/>
            <person name="Ni X.B."/>
            <person name="Tian J.H."/>
            <person name="Sheng Y."/>
            <person name="Liu T."/>
            <person name="Pan Y.S."/>
            <person name="Xia L.Y."/>
            <person name="Li J."/>
            <person name="Zhao F."/>
            <person name="Cao W.C."/>
        </authorList>
    </citation>
    <scope>NUCLEOTIDE SEQUENCE [LARGE SCALE GENOMIC DNA]</scope>
    <source>
        <strain evidence="1">HaeL-2018</strain>
    </source>
</reference>
<gene>
    <name evidence="1" type="ORF">HPB48_019482</name>
</gene>
<sequence length="83" mass="9279">MAANTTTNGCPPGTHLRTLACTMEVCPTVTHLLWECPGYQELLAQYLPPHISTLHQWTTPNNSRDTLLSLWAFVHEAGIDCRM</sequence>
<organism evidence="1 2">
    <name type="scientific">Haemaphysalis longicornis</name>
    <name type="common">Bush tick</name>
    <dbReference type="NCBI Taxonomy" id="44386"/>
    <lineage>
        <taxon>Eukaryota</taxon>
        <taxon>Metazoa</taxon>
        <taxon>Ecdysozoa</taxon>
        <taxon>Arthropoda</taxon>
        <taxon>Chelicerata</taxon>
        <taxon>Arachnida</taxon>
        <taxon>Acari</taxon>
        <taxon>Parasitiformes</taxon>
        <taxon>Ixodida</taxon>
        <taxon>Ixodoidea</taxon>
        <taxon>Ixodidae</taxon>
        <taxon>Haemaphysalinae</taxon>
        <taxon>Haemaphysalis</taxon>
    </lineage>
</organism>
<name>A0A9J6FJY0_HAELO</name>
<keyword evidence="2" id="KW-1185">Reference proteome</keyword>
<accession>A0A9J6FJY0</accession>
<proteinExistence type="predicted"/>
<protein>
    <submittedName>
        <fullName evidence="1">Uncharacterized protein</fullName>
    </submittedName>
</protein>
<evidence type="ECO:0000313" key="1">
    <source>
        <dbReference type="EMBL" id="KAH9363386.1"/>
    </source>
</evidence>
<dbReference type="Proteomes" id="UP000821853">
    <property type="component" value="Chromosome 10"/>
</dbReference>
<evidence type="ECO:0000313" key="2">
    <source>
        <dbReference type="Proteomes" id="UP000821853"/>
    </source>
</evidence>
<dbReference type="VEuPathDB" id="VectorBase:HLOH_044641"/>
<dbReference type="EMBL" id="JABSTR010000002">
    <property type="protein sequence ID" value="KAH9363386.1"/>
    <property type="molecule type" value="Genomic_DNA"/>
</dbReference>